<evidence type="ECO:0000313" key="2">
    <source>
        <dbReference type="WBParaSite" id="PgR048_g084_t01"/>
    </source>
</evidence>
<organism evidence="1 2">
    <name type="scientific">Parascaris univalens</name>
    <name type="common">Nematode worm</name>
    <dbReference type="NCBI Taxonomy" id="6257"/>
    <lineage>
        <taxon>Eukaryota</taxon>
        <taxon>Metazoa</taxon>
        <taxon>Ecdysozoa</taxon>
        <taxon>Nematoda</taxon>
        <taxon>Chromadorea</taxon>
        <taxon>Rhabditida</taxon>
        <taxon>Spirurina</taxon>
        <taxon>Ascaridomorpha</taxon>
        <taxon>Ascaridoidea</taxon>
        <taxon>Ascarididae</taxon>
        <taxon>Parascaris</taxon>
    </lineage>
</organism>
<accession>A0A915BNW7</accession>
<evidence type="ECO:0000313" key="1">
    <source>
        <dbReference type="Proteomes" id="UP000887569"/>
    </source>
</evidence>
<reference evidence="2" key="1">
    <citation type="submission" date="2022-11" db="UniProtKB">
        <authorList>
            <consortium name="WormBaseParasite"/>
        </authorList>
    </citation>
    <scope>IDENTIFICATION</scope>
</reference>
<dbReference type="Proteomes" id="UP000887569">
    <property type="component" value="Unplaced"/>
</dbReference>
<protein>
    <submittedName>
        <fullName evidence="2">Uncharacterized protein</fullName>
    </submittedName>
</protein>
<dbReference type="AlphaFoldDB" id="A0A915BNW7"/>
<proteinExistence type="predicted"/>
<name>A0A915BNW7_PARUN</name>
<sequence>MVSTSIHKFIDHLSRLLVPLELPFWRRNEEGGPPR</sequence>
<keyword evidence="1" id="KW-1185">Reference proteome</keyword>
<dbReference type="WBParaSite" id="PgR048_g084_t01">
    <property type="protein sequence ID" value="PgR048_g084_t01"/>
    <property type="gene ID" value="PgR048_g084"/>
</dbReference>